<dbReference type="AlphaFoldDB" id="A0A9N9SSF2"/>
<name>A0A9N9SSF2_DIABA</name>
<reference evidence="1" key="1">
    <citation type="submission" date="2022-01" db="EMBL/GenBank/DDBJ databases">
        <authorList>
            <person name="King R."/>
        </authorList>
    </citation>
    <scope>NUCLEOTIDE SEQUENCE</scope>
</reference>
<evidence type="ECO:0000313" key="2">
    <source>
        <dbReference type="Proteomes" id="UP001153709"/>
    </source>
</evidence>
<gene>
    <name evidence="1" type="ORF">DIABBA_LOCUS3308</name>
</gene>
<dbReference type="Proteomes" id="UP001153709">
    <property type="component" value="Chromosome 2"/>
</dbReference>
<dbReference type="EMBL" id="OU898277">
    <property type="protein sequence ID" value="CAG9829507.1"/>
    <property type="molecule type" value="Genomic_DNA"/>
</dbReference>
<proteinExistence type="predicted"/>
<evidence type="ECO:0000313" key="1">
    <source>
        <dbReference type="EMBL" id="CAG9829507.1"/>
    </source>
</evidence>
<organism evidence="1 2">
    <name type="scientific">Diabrotica balteata</name>
    <name type="common">Banded cucumber beetle</name>
    <dbReference type="NCBI Taxonomy" id="107213"/>
    <lineage>
        <taxon>Eukaryota</taxon>
        <taxon>Metazoa</taxon>
        <taxon>Ecdysozoa</taxon>
        <taxon>Arthropoda</taxon>
        <taxon>Hexapoda</taxon>
        <taxon>Insecta</taxon>
        <taxon>Pterygota</taxon>
        <taxon>Neoptera</taxon>
        <taxon>Endopterygota</taxon>
        <taxon>Coleoptera</taxon>
        <taxon>Polyphaga</taxon>
        <taxon>Cucujiformia</taxon>
        <taxon>Chrysomeloidea</taxon>
        <taxon>Chrysomelidae</taxon>
        <taxon>Galerucinae</taxon>
        <taxon>Diabroticina</taxon>
        <taxon>Diabroticites</taxon>
        <taxon>Diabrotica</taxon>
    </lineage>
</organism>
<accession>A0A9N9SSF2</accession>
<sequence length="152" mass="16935">MSAAKRSHSVNFTSIQLLPIEEDFKNKSIIKCKTTNKLNWNEKILPTTNFHASTLDEFDNIKSKARQKVAKLRCYQGGTGGGPYTSIILDTSRNAVLDLLNLKTVMELDAESGSDSIETSKDMQSYVGDPIFKMDVNNILIVEKSLTTSKDE</sequence>
<dbReference type="OrthoDB" id="6768743at2759"/>
<protein>
    <submittedName>
        <fullName evidence="1">Uncharacterized protein</fullName>
    </submittedName>
</protein>
<keyword evidence="2" id="KW-1185">Reference proteome</keyword>